<evidence type="ECO:0000313" key="3">
    <source>
        <dbReference type="Proteomes" id="UP000255277"/>
    </source>
</evidence>
<reference evidence="1 4" key="2">
    <citation type="submission" date="2019-07" db="EMBL/GenBank/DDBJ databases">
        <title>Whole genome shotgun sequence of Staphylococcus gallinarum NBRC 109767.</title>
        <authorList>
            <person name="Hosoyama A."/>
            <person name="Uohara A."/>
            <person name="Ohji S."/>
            <person name="Ichikawa N."/>
        </authorList>
    </citation>
    <scope>NUCLEOTIDE SEQUENCE [LARGE SCALE GENOMIC DNA]</scope>
    <source>
        <strain evidence="1 4">NBRC 109767</strain>
    </source>
</reference>
<dbReference type="RefSeq" id="WP_042740104.1">
    <property type="nucleotide sequence ID" value="NZ_BKAX01000016.1"/>
</dbReference>
<dbReference type="EMBL" id="BKAX01000016">
    <property type="protein sequence ID" value="GEQ06986.1"/>
    <property type="molecule type" value="Genomic_DNA"/>
</dbReference>
<name>A0A0D0RKF3_STAGA</name>
<gene>
    <name evidence="2" type="ORF">NCTC12195_03565</name>
    <name evidence="1" type="ORF">SGA02_28140</name>
</gene>
<dbReference type="EMBL" id="UHDK01000001">
    <property type="protein sequence ID" value="SUM34057.1"/>
    <property type="molecule type" value="Genomic_DNA"/>
</dbReference>
<evidence type="ECO:0000313" key="2">
    <source>
        <dbReference type="EMBL" id="SUM34057.1"/>
    </source>
</evidence>
<dbReference type="OrthoDB" id="2414511at2"/>
<dbReference type="AlphaFoldDB" id="A0A0D0RKF3"/>
<organism evidence="2 3">
    <name type="scientific">Staphylococcus gallinarum</name>
    <dbReference type="NCBI Taxonomy" id="1293"/>
    <lineage>
        <taxon>Bacteria</taxon>
        <taxon>Bacillati</taxon>
        <taxon>Bacillota</taxon>
        <taxon>Bacilli</taxon>
        <taxon>Bacillales</taxon>
        <taxon>Staphylococcaceae</taxon>
        <taxon>Staphylococcus</taxon>
    </lineage>
</organism>
<accession>A0A0D0RKF3</accession>
<reference evidence="2 3" key="1">
    <citation type="submission" date="2018-06" db="EMBL/GenBank/DDBJ databases">
        <authorList>
            <consortium name="Pathogen Informatics"/>
            <person name="Doyle S."/>
        </authorList>
    </citation>
    <scope>NUCLEOTIDE SEQUENCE [LARGE SCALE GENOMIC DNA]</scope>
    <source>
        <strain evidence="2 3">NCTC12195</strain>
    </source>
</reference>
<dbReference type="STRING" id="1293.SH09_13265"/>
<sequence>MNEQWNKIKKLKEHPIAKNKNLEAIYITEDNVEEIQRQTEAFSVFSNSTLLTGVMRFQKYPVWMICINPKSSKNNQYIFERDAIFNKYFEIVGGVKE</sequence>
<protein>
    <submittedName>
        <fullName evidence="2">Uncharacterized protein</fullName>
    </submittedName>
</protein>
<dbReference type="Proteomes" id="UP000255277">
    <property type="component" value="Unassembled WGS sequence"/>
</dbReference>
<proteinExistence type="predicted"/>
<evidence type="ECO:0000313" key="1">
    <source>
        <dbReference type="EMBL" id="GEQ06986.1"/>
    </source>
</evidence>
<keyword evidence="4" id="KW-1185">Reference proteome</keyword>
<evidence type="ECO:0000313" key="4">
    <source>
        <dbReference type="Proteomes" id="UP000321057"/>
    </source>
</evidence>
<dbReference type="Proteomes" id="UP000321057">
    <property type="component" value="Unassembled WGS sequence"/>
</dbReference>